<dbReference type="Pfam" id="PF00015">
    <property type="entry name" value="MCPsignal"/>
    <property type="match status" value="1"/>
</dbReference>
<name>A0A923LNJ4_9FIRM</name>
<feature type="domain" description="Methyl-accepting transducer" evidence="5">
    <location>
        <begin position="204"/>
        <end position="447"/>
    </location>
</feature>
<comment type="similarity">
    <text evidence="2">Belongs to the methyl-accepting chemotaxis (MCP) protein family.</text>
</comment>
<evidence type="ECO:0000256" key="3">
    <source>
        <dbReference type="PROSITE-ProRule" id="PRU00284"/>
    </source>
</evidence>
<dbReference type="AlphaFoldDB" id="A0A923LNJ4"/>
<dbReference type="GO" id="GO:0004888">
    <property type="term" value="F:transmembrane signaling receptor activity"/>
    <property type="evidence" value="ECO:0007669"/>
    <property type="project" value="InterPro"/>
</dbReference>
<feature type="transmembrane region" description="Helical" evidence="4">
    <location>
        <begin position="68"/>
        <end position="91"/>
    </location>
</feature>
<dbReference type="SMART" id="SM00283">
    <property type="entry name" value="MA"/>
    <property type="match status" value="1"/>
</dbReference>
<feature type="transmembrane region" description="Helical" evidence="4">
    <location>
        <begin position="141"/>
        <end position="162"/>
    </location>
</feature>
<evidence type="ECO:0000313" key="6">
    <source>
        <dbReference type="EMBL" id="MBC5713239.1"/>
    </source>
</evidence>
<dbReference type="PROSITE" id="PS50111">
    <property type="entry name" value="CHEMOTAXIS_TRANSDUC_2"/>
    <property type="match status" value="1"/>
</dbReference>
<keyword evidence="1 3" id="KW-0807">Transducer</keyword>
<protein>
    <submittedName>
        <fullName evidence="6">Chemotaxis protein</fullName>
    </submittedName>
</protein>
<organism evidence="6 7">
    <name type="scientific">Roseburia zhanii</name>
    <dbReference type="NCBI Taxonomy" id="2763064"/>
    <lineage>
        <taxon>Bacteria</taxon>
        <taxon>Bacillati</taxon>
        <taxon>Bacillota</taxon>
        <taxon>Clostridia</taxon>
        <taxon>Lachnospirales</taxon>
        <taxon>Lachnospiraceae</taxon>
        <taxon>Roseburia</taxon>
    </lineage>
</organism>
<keyword evidence="4" id="KW-0812">Transmembrane</keyword>
<keyword evidence="4" id="KW-0472">Membrane</keyword>
<dbReference type="GO" id="GO:0006935">
    <property type="term" value="P:chemotaxis"/>
    <property type="evidence" value="ECO:0007669"/>
    <property type="project" value="InterPro"/>
</dbReference>
<dbReference type="EMBL" id="JACOPH010000002">
    <property type="protein sequence ID" value="MBC5713239.1"/>
    <property type="molecule type" value="Genomic_DNA"/>
</dbReference>
<dbReference type="GO" id="GO:0007165">
    <property type="term" value="P:signal transduction"/>
    <property type="evidence" value="ECO:0007669"/>
    <property type="project" value="UniProtKB-KW"/>
</dbReference>
<dbReference type="RefSeq" id="WP_186866229.1">
    <property type="nucleotide sequence ID" value="NZ_JACOPH010000002.1"/>
</dbReference>
<evidence type="ECO:0000256" key="4">
    <source>
        <dbReference type="SAM" id="Phobius"/>
    </source>
</evidence>
<dbReference type="GO" id="GO:0016020">
    <property type="term" value="C:membrane"/>
    <property type="evidence" value="ECO:0007669"/>
    <property type="project" value="InterPro"/>
</dbReference>
<reference evidence="6" key="1">
    <citation type="submission" date="2020-08" db="EMBL/GenBank/DDBJ databases">
        <title>Genome public.</title>
        <authorList>
            <person name="Liu C."/>
            <person name="Sun Q."/>
        </authorList>
    </citation>
    <scope>NUCLEOTIDE SEQUENCE</scope>
    <source>
        <strain evidence="6">BX1005</strain>
    </source>
</reference>
<feature type="transmembrane region" description="Helical" evidence="4">
    <location>
        <begin position="39"/>
        <end position="61"/>
    </location>
</feature>
<sequence length="485" mass="53283">MTNEQYRRANRHALPVILILLGYMVFMMVGVILEGKGIGATYFQLILNIVCFIVVLVTFFTKGDTKTGAIIMLSTMGISFAVNMIVGTSYYTYANAFPIMLICMIYLNQKIIIGVNLIFIIPMIIRIVRFLSSGNISIDEVVISVIAMGMSSFSSIMAVRLLHQFDHENIQTIRTVVEKDQESSKNMLLVADNLIKHFDESKTSIAKVAESIDTSNSSMNDIANSTESTAESIQHQAMMCSEIQERSDTVEQETGRMIEASKRTIENVSEGVGLIRQLKTQAENVKEASRVTVESTKQLTSKVVEVQDIVGAILSISSQTNLLALNASIEAARAGEAGKGFAVVAEEIRTLSEETKDASNKITDIIQELNVFADSASKNVSDTIVSLEQQNEMIDTSQEKFLKIDEEVRGLTEIIERTEQMMQEIINSTNVIAENISQLSAASEEVAASSTAGVETSAEAVAAMAEFHRLLESIYAIVDDLRSYA</sequence>
<keyword evidence="7" id="KW-1185">Reference proteome</keyword>
<comment type="caution">
    <text evidence="6">The sequence shown here is derived from an EMBL/GenBank/DDBJ whole genome shotgun (WGS) entry which is preliminary data.</text>
</comment>
<dbReference type="PANTHER" id="PTHR32089:SF112">
    <property type="entry name" value="LYSOZYME-LIKE PROTEIN-RELATED"/>
    <property type="match status" value="1"/>
</dbReference>
<feature type="transmembrane region" description="Helical" evidence="4">
    <location>
        <begin position="12"/>
        <end position="33"/>
    </location>
</feature>
<dbReference type="Proteomes" id="UP000606720">
    <property type="component" value="Unassembled WGS sequence"/>
</dbReference>
<feature type="transmembrane region" description="Helical" evidence="4">
    <location>
        <begin position="111"/>
        <end position="129"/>
    </location>
</feature>
<evidence type="ECO:0000256" key="1">
    <source>
        <dbReference type="ARBA" id="ARBA00023224"/>
    </source>
</evidence>
<dbReference type="Gene3D" id="1.10.287.950">
    <property type="entry name" value="Methyl-accepting chemotaxis protein"/>
    <property type="match status" value="1"/>
</dbReference>
<evidence type="ECO:0000256" key="2">
    <source>
        <dbReference type="ARBA" id="ARBA00029447"/>
    </source>
</evidence>
<gene>
    <name evidence="6" type="ORF">H8S17_03280</name>
</gene>
<keyword evidence="4" id="KW-1133">Transmembrane helix</keyword>
<dbReference type="SUPFAM" id="SSF58104">
    <property type="entry name" value="Methyl-accepting chemotaxis protein (MCP) signaling domain"/>
    <property type="match status" value="1"/>
</dbReference>
<evidence type="ECO:0000313" key="7">
    <source>
        <dbReference type="Proteomes" id="UP000606720"/>
    </source>
</evidence>
<evidence type="ECO:0000259" key="5">
    <source>
        <dbReference type="PROSITE" id="PS50111"/>
    </source>
</evidence>
<accession>A0A923LNJ4</accession>
<dbReference type="PANTHER" id="PTHR32089">
    <property type="entry name" value="METHYL-ACCEPTING CHEMOTAXIS PROTEIN MCPB"/>
    <property type="match status" value="1"/>
</dbReference>
<dbReference type="InterPro" id="IPR004089">
    <property type="entry name" value="MCPsignal_dom"/>
</dbReference>
<proteinExistence type="inferred from homology"/>
<dbReference type="PRINTS" id="PR00260">
    <property type="entry name" value="CHEMTRNSDUCR"/>
</dbReference>
<dbReference type="InterPro" id="IPR004090">
    <property type="entry name" value="Chemotax_Me-accpt_rcpt"/>
</dbReference>